<protein>
    <submittedName>
        <fullName evidence="1">Uncharacterized protein</fullName>
    </submittedName>
</protein>
<comment type="caution">
    <text evidence="1">The sequence shown here is derived from an EMBL/GenBank/DDBJ whole genome shotgun (WGS) entry which is preliminary data.</text>
</comment>
<gene>
    <name evidence="1" type="ORF">LCGC14_1879140</name>
</gene>
<evidence type="ECO:0000313" key="1">
    <source>
        <dbReference type="EMBL" id="KKL92994.1"/>
    </source>
</evidence>
<organism evidence="1">
    <name type="scientific">marine sediment metagenome</name>
    <dbReference type="NCBI Taxonomy" id="412755"/>
    <lineage>
        <taxon>unclassified sequences</taxon>
        <taxon>metagenomes</taxon>
        <taxon>ecological metagenomes</taxon>
    </lineage>
</organism>
<accession>A0A0F9G2R5</accession>
<dbReference type="AlphaFoldDB" id="A0A0F9G2R5"/>
<sequence>MKTRETIQDWTGKRINWAGDEYQIDTVFNEVRYLNPERIEHNASEVSYKCGHVFVLTDEAVESLNEWCVAGINDTVCRRTREEWDTHMHKVFCPECRKSRIPEDSFFSHLMPSDPPEAY</sequence>
<dbReference type="EMBL" id="LAZR01019314">
    <property type="protein sequence ID" value="KKL92994.1"/>
    <property type="molecule type" value="Genomic_DNA"/>
</dbReference>
<proteinExistence type="predicted"/>
<name>A0A0F9G2R5_9ZZZZ</name>
<reference evidence="1" key="1">
    <citation type="journal article" date="2015" name="Nature">
        <title>Complex archaea that bridge the gap between prokaryotes and eukaryotes.</title>
        <authorList>
            <person name="Spang A."/>
            <person name="Saw J.H."/>
            <person name="Jorgensen S.L."/>
            <person name="Zaremba-Niedzwiedzka K."/>
            <person name="Martijn J."/>
            <person name="Lind A.E."/>
            <person name="van Eijk R."/>
            <person name="Schleper C."/>
            <person name="Guy L."/>
            <person name="Ettema T.J."/>
        </authorList>
    </citation>
    <scope>NUCLEOTIDE SEQUENCE</scope>
</reference>